<name>A0A7W7KQ52_PSENT</name>
<accession>A0A7W7KQ52</accession>
<gene>
    <name evidence="1" type="ORF">HNP46_005128</name>
</gene>
<evidence type="ECO:0000313" key="1">
    <source>
        <dbReference type="EMBL" id="MBB4866223.1"/>
    </source>
</evidence>
<comment type="caution">
    <text evidence="1">The sequence shown here is derived from an EMBL/GenBank/DDBJ whole genome shotgun (WGS) entry which is preliminary data.</text>
</comment>
<dbReference type="EMBL" id="JACHLI010000025">
    <property type="protein sequence ID" value="MBB4866223.1"/>
    <property type="molecule type" value="Genomic_DNA"/>
</dbReference>
<evidence type="ECO:0000313" key="2">
    <source>
        <dbReference type="Proteomes" id="UP000566995"/>
    </source>
</evidence>
<dbReference type="AlphaFoldDB" id="A0A7W7KQ52"/>
<organism evidence="1 2">
    <name type="scientific">Pseudomonas nitroreducens</name>
    <dbReference type="NCBI Taxonomy" id="46680"/>
    <lineage>
        <taxon>Bacteria</taxon>
        <taxon>Pseudomonadati</taxon>
        <taxon>Pseudomonadota</taxon>
        <taxon>Gammaproteobacteria</taxon>
        <taxon>Pseudomonadales</taxon>
        <taxon>Pseudomonadaceae</taxon>
        <taxon>Pseudomonas</taxon>
    </lineage>
</organism>
<protein>
    <submittedName>
        <fullName evidence="1">Uncharacterized protein</fullName>
    </submittedName>
</protein>
<sequence length="165" mass="18828">MATISRRAMVLCSHPGRLLNYSVLLNRLEFYHLSLCLNLDEVRKALSARHRYSLFIHDDFAPGPSELLSLKSLSQSNAFRQFLLVGNYSAEEKRGLMQWAWANRVPLLDVLDKPISLAQLREVTSSMVLYHSEDERPIRSAVREFRDYAPGGDHPPVQLGCECRA</sequence>
<dbReference type="RefSeq" id="WP_260403260.1">
    <property type="nucleotide sequence ID" value="NZ_JACHLI010000025.1"/>
</dbReference>
<proteinExistence type="predicted"/>
<dbReference type="Proteomes" id="UP000566995">
    <property type="component" value="Unassembled WGS sequence"/>
</dbReference>
<reference evidence="1 2" key="1">
    <citation type="submission" date="2020-08" db="EMBL/GenBank/DDBJ databases">
        <title>Functional genomics of gut bacteria from endangered species of beetles.</title>
        <authorList>
            <person name="Carlos-Shanley C."/>
        </authorList>
    </citation>
    <scope>NUCLEOTIDE SEQUENCE [LARGE SCALE GENOMIC DNA]</scope>
    <source>
        <strain evidence="1 2">S00179</strain>
    </source>
</reference>